<protein>
    <recommendedName>
        <fullName evidence="9">Ribosomal RNA-processing protein 43</fullName>
    </recommendedName>
</protein>
<evidence type="ECO:0000256" key="1">
    <source>
        <dbReference type="ARBA" id="ARBA00004496"/>
    </source>
</evidence>
<accession>A0A2P6MZX7</accession>
<comment type="caution">
    <text evidence="12">The sequence shown here is derived from an EMBL/GenBank/DDBJ whole genome shotgun (WGS) entry which is preliminary data.</text>
</comment>
<evidence type="ECO:0000256" key="6">
    <source>
        <dbReference type="ARBA" id="ARBA00022835"/>
    </source>
</evidence>
<dbReference type="Pfam" id="PF01138">
    <property type="entry name" value="RNase_PH"/>
    <property type="match status" value="1"/>
</dbReference>
<dbReference type="InterPro" id="IPR001247">
    <property type="entry name" value="ExoRNase_PH_dom1"/>
</dbReference>
<keyword evidence="7" id="KW-0694">RNA-binding</keyword>
<keyword evidence="8" id="KW-0539">Nucleus</keyword>
<dbReference type="Gene3D" id="3.30.230.70">
    <property type="entry name" value="GHMP Kinase, N-terminal domain"/>
    <property type="match status" value="1"/>
</dbReference>
<evidence type="ECO:0000256" key="3">
    <source>
        <dbReference type="ARBA" id="ARBA00006678"/>
    </source>
</evidence>
<keyword evidence="13" id="KW-1185">Reference proteome</keyword>
<proteinExistence type="inferred from homology"/>
<evidence type="ECO:0000256" key="5">
    <source>
        <dbReference type="ARBA" id="ARBA00022552"/>
    </source>
</evidence>
<dbReference type="GO" id="GO:0005730">
    <property type="term" value="C:nucleolus"/>
    <property type="evidence" value="ECO:0007669"/>
    <property type="project" value="UniProtKB-SubCell"/>
</dbReference>
<evidence type="ECO:0000256" key="2">
    <source>
        <dbReference type="ARBA" id="ARBA00004604"/>
    </source>
</evidence>
<dbReference type="InParanoid" id="A0A2P6MZX7"/>
<keyword evidence="4" id="KW-0963">Cytoplasm</keyword>
<dbReference type="GO" id="GO:0071038">
    <property type="term" value="P:TRAMP-dependent tRNA surveillance pathway"/>
    <property type="evidence" value="ECO:0007669"/>
    <property type="project" value="TreeGrafter"/>
</dbReference>
<dbReference type="Pfam" id="PF03725">
    <property type="entry name" value="RNase_PH_C"/>
    <property type="match status" value="1"/>
</dbReference>
<dbReference type="STRING" id="1890364.A0A2P6MZX7"/>
<dbReference type="Proteomes" id="UP000241769">
    <property type="component" value="Unassembled WGS sequence"/>
</dbReference>
<dbReference type="GO" id="GO:0000176">
    <property type="term" value="C:nuclear exosome (RNase complex)"/>
    <property type="evidence" value="ECO:0007669"/>
    <property type="project" value="TreeGrafter"/>
</dbReference>
<comment type="subcellular location">
    <subcellularLocation>
        <location evidence="1">Cytoplasm</location>
    </subcellularLocation>
    <subcellularLocation>
        <location evidence="2">Nucleus</location>
        <location evidence="2">Nucleolus</location>
    </subcellularLocation>
</comment>
<dbReference type="EMBL" id="MDYQ01000272">
    <property type="protein sequence ID" value="PRP77240.1"/>
    <property type="molecule type" value="Genomic_DNA"/>
</dbReference>
<evidence type="ECO:0000256" key="8">
    <source>
        <dbReference type="ARBA" id="ARBA00023242"/>
    </source>
</evidence>
<dbReference type="PANTHER" id="PTHR11097:SF9">
    <property type="entry name" value="EXOSOME COMPLEX COMPONENT RRP43"/>
    <property type="match status" value="1"/>
</dbReference>
<keyword evidence="6" id="KW-0271">Exosome</keyword>
<feature type="domain" description="Exoribonuclease phosphorolytic" evidence="11">
    <location>
        <begin position="223"/>
        <end position="284"/>
    </location>
</feature>
<dbReference type="InterPro" id="IPR027408">
    <property type="entry name" value="PNPase/RNase_PH_dom_sf"/>
</dbReference>
<dbReference type="PANTHER" id="PTHR11097">
    <property type="entry name" value="EXOSOME COMPLEX EXONUCLEASE RIBOSOMAL RNA PROCESSING PROTEIN"/>
    <property type="match status" value="1"/>
</dbReference>
<evidence type="ECO:0000256" key="7">
    <source>
        <dbReference type="ARBA" id="ARBA00022884"/>
    </source>
</evidence>
<evidence type="ECO:0000313" key="12">
    <source>
        <dbReference type="EMBL" id="PRP77240.1"/>
    </source>
</evidence>
<dbReference type="SUPFAM" id="SSF55666">
    <property type="entry name" value="Ribonuclease PH domain 2-like"/>
    <property type="match status" value="1"/>
</dbReference>
<dbReference type="InterPro" id="IPR015847">
    <property type="entry name" value="ExoRNase_PH_dom2"/>
</dbReference>
<evidence type="ECO:0000313" key="13">
    <source>
        <dbReference type="Proteomes" id="UP000241769"/>
    </source>
</evidence>
<sequence>MESFRKIYSSEFHKKFLAHNVRPDGRSLDDARNTKISVNSFGSSNGSAFVRIGNTHGSQKLGGGGGDGTSVTCAIVAEVGPPTDATPNGQIIVNVEMTPICSSRFRTGKPTEEAQALGHWLNELVRSPHHLSLEDMKVKMTRHEAVEDDEEEDSLPGMVWYLYADVYCINHDGSIGDAALIALFSAIQNVRLPQLVVTKENQMIAMPIDASSGRINILHHLVPTTFAIIDEQVLVDPSAEEEELSSGLLTIVTRSDGSLVTIRKSGGTSLDDEKLKQCMKTAAERCKTVEKEIKSQR</sequence>
<dbReference type="GO" id="GO:0034476">
    <property type="term" value="P:U5 snRNA 3'-end processing"/>
    <property type="evidence" value="ECO:0007669"/>
    <property type="project" value="TreeGrafter"/>
</dbReference>
<keyword evidence="5" id="KW-0698">rRNA processing</keyword>
<dbReference type="GO" id="GO:0035925">
    <property type="term" value="F:mRNA 3'-UTR AU-rich region binding"/>
    <property type="evidence" value="ECO:0007669"/>
    <property type="project" value="TreeGrafter"/>
</dbReference>
<dbReference type="GO" id="GO:0034473">
    <property type="term" value="P:U1 snRNA 3'-end processing"/>
    <property type="evidence" value="ECO:0007669"/>
    <property type="project" value="TreeGrafter"/>
</dbReference>
<evidence type="ECO:0000256" key="4">
    <source>
        <dbReference type="ARBA" id="ARBA00022490"/>
    </source>
</evidence>
<dbReference type="InterPro" id="IPR020568">
    <property type="entry name" value="Ribosomal_Su5_D2-typ_SF"/>
</dbReference>
<dbReference type="SUPFAM" id="SSF54211">
    <property type="entry name" value="Ribosomal protein S5 domain 2-like"/>
    <property type="match status" value="1"/>
</dbReference>
<feature type="domain" description="Exoribonuclease phosphorolytic" evidence="10">
    <location>
        <begin position="31"/>
        <end position="193"/>
    </location>
</feature>
<dbReference type="FunCoup" id="A0A2P6MZX7">
    <property type="interactions" value="468"/>
</dbReference>
<evidence type="ECO:0000259" key="11">
    <source>
        <dbReference type="Pfam" id="PF03725"/>
    </source>
</evidence>
<dbReference type="OrthoDB" id="45882at2759"/>
<name>A0A2P6MZX7_9EUKA</name>
<dbReference type="InterPro" id="IPR050590">
    <property type="entry name" value="Exosome_comp_Rrp42_subfam"/>
</dbReference>
<organism evidence="12 13">
    <name type="scientific">Planoprotostelium fungivorum</name>
    <dbReference type="NCBI Taxonomy" id="1890364"/>
    <lineage>
        <taxon>Eukaryota</taxon>
        <taxon>Amoebozoa</taxon>
        <taxon>Evosea</taxon>
        <taxon>Variosea</taxon>
        <taxon>Cavosteliida</taxon>
        <taxon>Cavosteliaceae</taxon>
        <taxon>Planoprotostelium</taxon>
    </lineage>
</organism>
<dbReference type="InterPro" id="IPR036345">
    <property type="entry name" value="ExoRNase_PH_dom2_sf"/>
</dbReference>
<dbReference type="GO" id="GO:0016075">
    <property type="term" value="P:rRNA catabolic process"/>
    <property type="evidence" value="ECO:0007669"/>
    <property type="project" value="TreeGrafter"/>
</dbReference>
<dbReference type="GO" id="GO:0034475">
    <property type="term" value="P:U4 snRNA 3'-end processing"/>
    <property type="evidence" value="ECO:0007669"/>
    <property type="project" value="TreeGrafter"/>
</dbReference>
<dbReference type="GO" id="GO:0071028">
    <property type="term" value="P:nuclear mRNA surveillance"/>
    <property type="evidence" value="ECO:0007669"/>
    <property type="project" value="TreeGrafter"/>
</dbReference>
<evidence type="ECO:0000256" key="9">
    <source>
        <dbReference type="ARBA" id="ARBA00030617"/>
    </source>
</evidence>
<dbReference type="GO" id="GO:0071035">
    <property type="term" value="P:nuclear polyadenylation-dependent rRNA catabolic process"/>
    <property type="evidence" value="ECO:0007669"/>
    <property type="project" value="TreeGrafter"/>
</dbReference>
<dbReference type="AlphaFoldDB" id="A0A2P6MZX7"/>
<reference evidence="12 13" key="1">
    <citation type="journal article" date="2018" name="Genome Biol. Evol.">
        <title>Multiple Roots of Fruiting Body Formation in Amoebozoa.</title>
        <authorList>
            <person name="Hillmann F."/>
            <person name="Forbes G."/>
            <person name="Novohradska S."/>
            <person name="Ferling I."/>
            <person name="Riege K."/>
            <person name="Groth M."/>
            <person name="Westermann M."/>
            <person name="Marz M."/>
            <person name="Spaller T."/>
            <person name="Winckler T."/>
            <person name="Schaap P."/>
            <person name="Glockner G."/>
        </authorList>
    </citation>
    <scope>NUCLEOTIDE SEQUENCE [LARGE SCALE GENOMIC DNA]</scope>
    <source>
        <strain evidence="12 13">Jena</strain>
    </source>
</reference>
<dbReference type="GO" id="GO:0000467">
    <property type="term" value="P:exonucleolytic trimming to generate mature 3'-end of 5.8S rRNA from tricistronic rRNA transcript (SSU-rRNA, 5.8S rRNA, LSU-rRNA)"/>
    <property type="evidence" value="ECO:0007669"/>
    <property type="project" value="TreeGrafter"/>
</dbReference>
<evidence type="ECO:0000259" key="10">
    <source>
        <dbReference type="Pfam" id="PF01138"/>
    </source>
</evidence>
<dbReference type="GO" id="GO:0000177">
    <property type="term" value="C:cytoplasmic exosome (RNase complex)"/>
    <property type="evidence" value="ECO:0007669"/>
    <property type="project" value="TreeGrafter"/>
</dbReference>
<gene>
    <name evidence="12" type="ORF">PROFUN_13623</name>
</gene>
<comment type="similarity">
    <text evidence="3">Belongs to the RNase PH family.</text>
</comment>